<comment type="caution">
    <text evidence="1">The sequence shown here is derived from an EMBL/GenBank/DDBJ whole genome shotgun (WGS) entry which is preliminary data.</text>
</comment>
<evidence type="ECO:0000313" key="1">
    <source>
        <dbReference type="EMBL" id="MEQ2234973.1"/>
    </source>
</evidence>
<name>A0ABV0TSV2_9TELE</name>
<sequence length="101" mass="11048">MSGCRRKNSSSARVPPFFTPIMMAWGNFLLSVSLRKPDMAVSSSVFASPLTSSHSSPLLSNSFSLFSKSLDAPREEPRLSVAASFSRLLTEPYARFGTVEQ</sequence>
<dbReference type="EMBL" id="JAHRIQ010042522">
    <property type="protein sequence ID" value="MEQ2234973.1"/>
    <property type="molecule type" value="Genomic_DNA"/>
</dbReference>
<evidence type="ECO:0008006" key="3">
    <source>
        <dbReference type="Google" id="ProtNLM"/>
    </source>
</evidence>
<reference evidence="1 2" key="1">
    <citation type="submission" date="2021-06" db="EMBL/GenBank/DDBJ databases">
        <authorList>
            <person name="Palmer J.M."/>
        </authorList>
    </citation>
    <scope>NUCLEOTIDE SEQUENCE [LARGE SCALE GENOMIC DNA]</scope>
    <source>
        <strain evidence="2">if_2019</strain>
        <tissue evidence="1">Muscle</tissue>
    </source>
</reference>
<gene>
    <name evidence="1" type="ORF">ILYODFUR_036887</name>
</gene>
<dbReference type="Proteomes" id="UP001482620">
    <property type="component" value="Unassembled WGS sequence"/>
</dbReference>
<protein>
    <recommendedName>
        <fullName evidence="3">Secreted protein</fullName>
    </recommendedName>
</protein>
<organism evidence="1 2">
    <name type="scientific">Ilyodon furcidens</name>
    <name type="common">goldbreast splitfin</name>
    <dbReference type="NCBI Taxonomy" id="33524"/>
    <lineage>
        <taxon>Eukaryota</taxon>
        <taxon>Metazoa</taxon>
        <taxon>Chordata</taxon>
        <taxon>Craniata</taxon>
        <taxon>Vertebrata</taxon>
        <taxon>Euteleostomi</taxon>
        <taxon>Actinopterygii</taxon>
        <taxon>Neopterygii</taxon>
        <taxon>Teleostei</taxon>
        <taxon>Neoteleostei</taxon>
        <taxon>Acanthomorphata</taxon>
        <taxon>Ovalentaria</taxon>
        <taxon>Atherinomorphae</taxon>
        <taxon>Cyprinodontiformes</taxon>
        <taxon>Goodeidae</taxon>
        <taxon>Ilyodon</taxon>
    </lineage>
</organism>
<keyword evidence="2" id="KW-1185">Reference proteome</keyword>
<evidence type="ECO:0000313" key="2">
    <source>
        <dbReference type="Proteomes" id="UP001482620"/>
    </source>
</evidence>
<proteinExistence type="predicted"/>
<accession>A0ABV0TSV2</accession>